<accession>A0ABN1J4N4</accession>
<evidence type="ECO:0000313" key="2">
    <source>
        <dbReference type="Proteomes" id="UP001500339"/>
    </source>
</evidence>
<comment type="caution">
    <text evidence="1">The sequence shown here is derived from an EMBL/GenBank/DDBJ whole genome shotgun (WGS) entry which is preliminary data.</text>
</comment>
<protein>
    <submittedName>
        <fullName evidence="1">Uncharacterized protein</fullName>
    </submittedName>
</protein>
<dbReference type="EMBL" id="BAAACF010000003">
    <property type="protein sequence ID" value="GAA0728286.1"/>
    <property type="molecule type" value="Genomic_DNA"/>
</dbReference>
<reference evidence="1 2" key="1">
    <citation type="journal article" date="2019" name="Int. J. Syst. Evol. Microbiol.">
        <title>The Global Catalogue of Microorganisms (GCM) 10K type strain sequencing project: providing services to taxonomists for standard genome sequencing and annotation.</title>
        <authorList>
            <consortium name="The Broad Institute Genomics Platform"/>
            <consortium name="The Broad Institute Genome Sequencing Center for Infectious Disease"/>
            <person name="Wu L."/>
            <person name="Ma J."/>
        </authorList>
    </citation>
    <scope>NUCLEOTIDE SEQUENCE [LARGE SCALE GENOMIC DNA]</scope>
    <source>
        <strain evidence="1 2">JCM 1405</strain>
    </source>
</reference>
<dbReference type="Proteomes" id="UP001500339">
    <property type="component" value="Unassembled WGS sequence"/>
</dbReference>
<evidence type="ECO:0000313" key="1">
    <source>
        <dbReference type="EMBL" id="GAA0728286.1"/>
    </source>
</evidence>
<name>A0ABN1J4N4_9CLOT</name>
<gene>
    <name evidence="1" type="ORF">GCM10008905_26960</name>
</gene>
<sequence length="112" mass="12514">MLNFDLSIAIKDKSSKYNIANTSLFRLKQSCESFGEIFDVEINGGLISTSIICPICGDNHRYKFSLKKLINGTVAVGGCDKLGMPILYIGNGIEIRNKTWKYNNLNKEIYGL</sequence>
<organism evidence="1 2">
    <name type="scientific">Clostridium malenominatum</name>
    <dbReference type="NCBI Taxonomy" id="1539"/>
    <lineage>
        <taxon>Bacteria</taxon>
        <taxon>Bacillati</taxon>
        <taxon>Bacillota</taxon>
        <taxon>Clostridia</taxon>
        <taxon>Eubacteriales</taxon>
        <taxon>Clostridiaceae</taxon>
        <taxon>Clostridium</taxon>
    </lineage>
</organism>
<keyword evidence="2" id="KW-1185">Reference proteome</keyword>
<proteinExistence type="predicted"/>